<accession>A0A1I7ZU32</accession>
<proteinExistence type="predicted"/>
<organism evidence="1 2">
    <name type="scientific">Steinernema glaseri</name>
    <dbReference type="NCBI Taxonomy" id="37863"/>
    <lineage>
        <taxon>Eukaryota</taxon>
        <taxon>Metazoa</taxon>
        <taxon>Ecdysozoa</taxon>
        <taxon>Nematoda</taxon>
        <taxon>Chromadorea</taxon>
        <taxon>Rhabditida</taxon>
        <taxon>Tylenchina</taxon>
        <taxon>Panagrolaimomorpha</taxon>
        <taxon>Strongyloidoidea</taxon>
        <taxon>Steinernematidae</taxon>
        <taxon>Steinernema</taxon>
    </lineage>
</organism>
<protein>
    <submittedName>
        <fullName evidence="2">Uncharacterized protein</fullName>
    </submittedName>
</protein>
<name>A0A1I7ZU32_9BILA</name>
<reference evidence="2" key="1">
    <citation type="submission" date="2016-11" db="UniProtKB">
        <authorList>
            <consortium name="WormBaseParasite"/>
        </authorList>
    </citation>
    <scope>IDENTIFICATION</scope>
</reference>
<sequence>MRAEIARSLYVKDQLIMHEKYSEDVSLRTTTMHYAKGERWGLCGGELSRGSVRASREVRSTSGVTTPLGFALGISFTDCWTHELNGIVVDVLLAISPSLLLRLRFPQGVPDRCR</sequence>
<dbReference type="Proteomes" id="UP000095287">
    <property type="component" value="Unplaced"/>
</dbReference>
<dbReference type="WBParaSite" id="L893_g29833.t1">
    <property type="protein sequence ID" value="L893_g29833.t1"/>
    <property type="gene ID" value="L893_g29833"/>
</dbReference>
<evidence type="ECO:0000313" key="2">
    <source>
        <dbReference type="WBParaSite" id="L893_g29833.t1"/>
    </source>
</evidence>
<evidence type="ECO:0000313" key="1">
    <source>
        <dbReference type="Proteomes" id="UP000095287"/>
    </source>
</evidence>
<keyword evidence="1" id="KW-1185">Reference proteome</keyword>
<dbReference type="AlphaFoldDB" id="A0A1I7ZU32"/>